<keyword evidence="4" id="KW-1133">Transmembrane helix</keyword>
<name>A0A669EZ09_ORENI</name>
<protein>
    <recommendedName>
        <fullName evidence="5">C-type lectin domain-containing protein</fullName>
    </recommendedName>
</protein>
<sequence length="305" mass="34677">MEEIYVNERYVKPANKPSTKKPTAPRSYKTSFYLVVILSLGLLAGLLTLAFYCELCCVALLLLFSSVIYITCFIMYWQNSKIFLLSSKANQQQCSFVSQKHLCLFICISDKNSLQDSAEYLSMSNKLSSITEERDLLNANVSVVSNQLSSMTEERDLLKANLTEMTKEMERLQRLFNQNKACPAGWSKFSCSCYLLSERSASWDVARKNCRDRGADLMVIDTPEEQMILSVIITEDAWIGLNDKEKEGTWKWVDGTPLTLRYWAGDQPDNGGGLEDCAHIINNNKKSWNDLPCSTSLKWICEKIP</sequence>
<gene>
    <name evidence="6" type="primary">LOC106097441</name>
</gene>
<keyword evidence="4" id="KW-0472">Membrane</keyword>
<dbReference type="InterPro" id="IPR001304">
    <property type="entry name" value="C-type_lectin-like"/>
</dbReference>
<dbReference type="InterPro" id="IPR050111">
    <property type="entry name" value="C-type_lectin/snaclec_domain"/>
</dbReference>
<organism evidence="6 7">
    <name type="scientific">Oreochromis niloticus</name>
    <name type="common">Nile tilapia</name>
    <name type="synonym">Tilapia nilotica</name>
    <dbReference type="NCBI Taxonomy" id="8128"/>
    <lineage>
        <taxon>Eukaryota</taxon>
        <taxon>Metazoa</taxon>
        <taxon>Chordata</taxon>
        <taxon>Craniata</taxon>
        <taxon>Vertebrata</taxon>
        <taxon>Euteleostomi</taxon>
        <taxon>Actinopterygii</taxon>
        <taxon>Neopterygii</taxon>
        <taxon>Teleostei</taxon>
        <taxon>Neoteleostei</taxon>
        <taxon>Acanthomorphata</taxon>
        <taxon>Ovalentaria</taxon>
        <taxon>Cichlomorphae</taxon>
        <taxon>Cichliformes</taxon>
        <taxon>Cichlidae</taxon>
        <taxon>African cichlids</taxon>
        <taxon>Pseudocrenilabrinae</taxon>
        <taxon>Oreochromini</taxon>
        <taxon>Oreochromis</taxon>
    </lineage>
</organism>
<dbReference type="PANTHER" id="PTHR22803">
    <property type="entry name" value="MANNOSE, PHOSPHOLIPASE, LECTIN RECEPTOR RELATED"/>
    <property type="match status" value="1"/>
</dbReference>
<feature type="transmembrane region" description="Helical" evidence="4">
    <location>
        <begin position="58"/>
        <end position="77"/>
    </location>
</feature>
<evidence type="ECO:0000259" key="5">
    <source>
        <dbReference type="PROSITE" id="PS50041"/>
    </source>
</evidence>
<keyword evidence="7" id="KW-1185">Reference proteome</keyword>
<proteinExistence type="predicted"/>
<evidence type="ECO:0000256" key="1">
    <source>
        <dbReference type="ARBA" id="ARBA00022734"/>
    </source>
</evidence>
<evidence type="ECO:0000256" key="2">
    <source>
        <dbReference type="ARBA" id="ARBA00023157"/>
    </source>
</evidence>
<dbReference type="SMART" id="SM00034">
    <property type="entry name" value="CLECT"/>
    <property type="match status" value="1"/>
</dbReference>
<dbReference type="PROSITE" id="PS50041">
    <property type="entry name" value="C_TYPE_LECTIN_2"/>
    <property type="match status" value="1"/>
</dbReference>
<dbReference type="SUPFAM" id="SSF56436">
    <property type="entry name" value="C-type lectin-like"/>
    <property type="match status" value="1"/>
</dbReference>
<dbReference type="GeneTree" id="ENSGT01030000234575"/>
<dbReference type="AlphaFoldDB" id="A0A669EZ09"/>
<evidence type="ECO:0000313" key="7">
    <source>
        <dbReference type="Proteomes" id="UP000005207"/>
    </source>
</evidence>
<dbReference type="InterPro" id="IPR018378">
    <property type="entry name" value="C-type_lectin_CS"/>
</dbReference>
<keyword evidence="3" id="KW-0175">Coiled coil</keyword>
<keyword evidence="1" id="KW-0430">Lectin</keyword>
<dbReference type="Ensembl" id="ENSONIT00000077549.1">
    <property type="protein sequence ID" value="ENSONIP00000076132.1"/>
    <property type="gene ID" value="ENSONIG00000033556.1"/>
</dbReference>
<dbReference type="Proteomes" id="UP000005207">
    <property type="component" value="Unplaced"/>
</dbReference>
<dbReference type="Gene3D" id="3.10.100.10">
    <property type="entry name" value="Mannose-Binding Protein A, subunit A"/>
    <property type="match status" value="1"/>
</dbReference>
<evidence type="ECO:0000313" key="6">
    <source>
        <dbReference type="Ensembl" id="ENSONIP00000076132.1"/>
    </source>
</evidence>
<dbReference type="InterPro" id="IPR033989">
    <property type="entry name" value="CD209-like_CTLD"/>
</dbReference>
<keyword evidence="4" id="KW-0812">Transmembrane</keyword>
<keyword evidence="2" id="KW-1015">Disulfide bond</keyword>
<dbReference type="OMA" id="RYWNSGQ"/>
<feature type="domain" description="C-type lectin" evidence="5">
    <location>
        <begin position="189"/>
        <end position="302"/>
    </location>
</feature>
<accession>A0A669EZ09</accession>
<dbReference type="Pfam" id="PF00059">
    <property type="entry name" value="Lectin_C"/>
    <property type="match status" value="1"/>
</dbReference>
<reference evidence="6" key="2">
    <citation type="submission" date="2025-09" db="UniProtKB">
        <authorList>
            <consortium name="Ensembl"/>
        </authorList>
    </citation>
    <scope>IDENTIFICATION</scope>
</reference>
<dbReference type="InterPro" id="IPR016186">
    <property type="entry name" value="C-type_lectin-like/link_sf"/>
</dbReference>
<feature type="transmembrane region" description="Helical" evidence="4">
    <location>
        <begin position="30"/>
        <end position="52"/>
    </location>
</feature>
<dbReference type="GO" id="GO:0030246">
    <property type="term" value="F:carbohydrate binding"/>
    <property type="evidence" value="ECO:0007669"/>
    <property type="project" value="UniProtKB-KW"/>
</dbReference>
<dbReference type="InParanoid" id="A0A669EZ09"/>
<dbReference type="CDD" id="cd03590">
    <property type="entry name" value="CLECT_DC-SIGN_like"/>
    <property type="match status" value="1"/>
</dbReference>
<reference evidence="6" key="1">
    <citation type="submission" date="2025-08" db="UniProtKB">
        <authorList>
            <consortium name="Ensembl"/>
        </authorList>
    </citation>
    <scope>IDENTIFICATION</scope>
</reference>
<dbReference type="PROSITE" id="PS00615">
    <property type="entry name" value="C_TYPE_LECTIN_1"/>
    <property type="match status" value="1"/>
</dbReference>
<dbReference type="InterPro" id="IPR016187">
    <property type="entry name" value="CTDL_fold"/>
</dbReference>
<evidence type="ECO:0000256" key="3">
    <source>
        <dbReference type="SAM" id="Coils"/>
    </source>
</evidence>
<evidence type="ECO:0000256" key="4">
    <source>
        <dbReference type="SAM" id="Phobius"/>
    </source>
</evidence>
<feature type="coiled-coil region" evidence="3">
    <location>
        <begin position="148"/>
        <end position="175"/>
    </location>
</feature>